<accession>A0A665T557</accession>
<dbReference type="Pfam" id="PF15630">
    <property type="entry name" value="CENP-S"/>
    <property type="match status" value="1"/>
</dbReference>
<dbReference type="SUPFAM" id="SSF47113">
    <property type="entry name" value="Histone-fold"/>
    <property type="match status" value="1"/>
</dbReference>
<dbReference type="InterPro" id="IPR009072">
    <property type="entry name" value="Histone-fold"/>
</dbReference>
<dbReference type="FunFam" id="1.10.20.10:FF:000156">
    <property type="entry name" value="Centromere protein S"/>
    <property type="match status" value="1"/>
</dbReference>
<evidence type="ECO:0000256" key="4">
    <source>
        <dbReference type="ARBA" id="ARBA00023125"/>
    </source>
</evidence>
<proteinExistence type="inferred from homology"/>
<reference evidence="7" key="1">
    <citation type="submission" date="2021-04" db="EMBL/GenBank/DDBJ databases">
        <authorList>
            <consortium name="Wellcome Sanger Institute Data Sharing"/>
        </authorList>
    </citation>
    <scope>NUCLEOTIDE SEQUENCE [LARGE SCALE GENOMIC DNA]</scope>
</reference>
<organism evidence="7 8">
    <name type="scientific">Echeneis naucrates</name>
    <name type="common">Live sharksucker</name>
    <dbReference type="NCBI Taxonomy" id="173247"/>
    <lineage>
        <taxon>Eukaryota</taxon>
        <taxon>Metazoa</taxon>
        <taxon>Chordata</taxon>
        <taxon>Craniata</taxon>
        <taxon>Vertebrata</taxon>
        <taxon>Euteleostomi</taxon>
        <taxon>Actinopterygii</taxon>
        <taxon>Neopterygii</taxon>
        <taxon>Teleostei</taxon>
        <taxon>Neoteleostei</taxon>
        <taxon>Acanthomorphata</taxon>
        <taxon>Carangaria</taxon>
        <taxon>Carangiformes</taxon>
        <taxon>Echeneidae</taxon>
        <taxon>Echeneis</taxon>
    </lineage>
</organism>
<reference evidence="7" key="2">
    <citation type="submission" date="2025-08" db="UniProtKB">
        <authorList>
            <consortium name="Ensembl"/>
        </authorList>
    </citation>
    <scope>IDENTIFICATION</scope>
</reference>
<evidence type="ECO:0000313" key="8">
    <source>
        <dbReference type="Proteomes" id="UP000472264"/>
    </source>
</evidence>
<dbReference type="GO" id="GO:0031297">
    <property type="term" value="P:replication fork processing"/>
    <property type="evidence" value="ECO:0007669"/>
    <property type="project" value="TreeGrafter"/>
</dbReference>
<dbReference type="GO" id="GO:0000712">
    <property type="term" value="P:resolution of meiotic recombination intermediates"/>
    <property type="evidence" value="ECO:0007669"/>
    <property type="project" value="TreeGrafter"/>
</dbReference>
<dbReference type="GO" id="GO:0003682">
    <property type="term" value="F:chromatin binding"/>
    <property type="evidence" value="ECO:0007669"/>
    <property type="project" value="TreeGrafter"/>
</dbReference>
<feature type="region of interest" description="Disordered" evidence="6">
    <location>
        <begin position="120"/>
        <end position="144"/>
    </location>
</feature>
<evidence type="ECO:0000256" key="2">
    <source>
        <dbReference type="ARBA" id="ARBA00016400"/>
    </source>
</evidence>
<dbReference type="GO" id="GO:0006281">
    <property type="term" value="P:DNA repair"/>
    <property type="evidence" value="ECO:0007669"/>
    <property type="project" value="UniProtKB-KW"/>
</dbReference>
<dbReference type="FunCoup" id="A0A665T557">
    <property type="interactions" value="203"/>
</dbReference>
<dbReference type="Proteomes" id="UP000472264">
    <property type="component" value="Chromosome 5"/>
</dbReference>
<evidence type="ECO:0000256" key="3">
    <source>
        <dbReference type="ARBA" id="ARBA00022763"/>
    </source>
</evidence>
<dbReference type="AlphaFoldDB" id="A0A665T557"/>
<keyword evidence="5" id="KW-0234">DNA repair</keyword>
<keyword evidence="4" id="KW-0238">DNA-binding</keyword>
<gene>
    <name evidence="7" type="primary">cenps</name>
</gene>
<dbReference type="PANTHER" id="PTHR22980">
    <property type="entry name" value="CORTISTATIN"/>
    <property type="match status" value="1"/>
</dbReference>
<comment type="similarity">
    <text evidence="1">Belongs to the TAF9 family. CENP-S/MHF1 subfamily.</text>
</comment>
<dbReference type="Ensembl" id="ENSENLT00000001850.1">
    <property type="protein sequence ID" value="ENSENLP00000001683.1"/>
    <property type="gene ID" value="ENSENLG00000000960.1"/>
</dbReference>
<dbReference type="GO" id="GO:0071821">
    <property type="term" value="C:FANCM-MHF complex"/>
    <property type="evidence" value="ECO:0007669"/>
    <property type="project" value="InterPro"/>
</dbReference>
<evidence type="ECO:0000313" key="7">
    <source>
        <dbReference type="Ensembl" id="ENSENLP00000001683.1"/>
    </source>
</evidence>
<evidence type="ECO:0000256" key="6">
    <source>
        <dbReference type="SAM" id="MobiDB-lite"/>
    </source>
</evidence>
<evidence type="ECO:0000256" key="5">
    <source>
        <dbReference type="ARBA" id="ARBA00023204"/>
    </source>
</evidence>
<protein>
    <recommendedName>
        <fullName evidence="2">Centromere protein S</fullName>
    </recommendedName>
</protein>
<reference evidence="7" key="3">
    <citation type="submission" date="2025-09" db="UniProtKB">
        <authorList>
            <consortium name="Ensembl"/>
        </authorList>
    </citation>
    <scope>IDENTIFICATION</scope>
</reference>
<dbReference type="InParanoid" id="A0A665T557"/>
<dbReference type="CDD" id="cd22919">
    <property type="entry name" value="HFD_CENP-S"/>
    <property type="match status" value="1"/>
</dbReference>
<evidence type="ECO:0000256" key="1">
    <source>
        <dbReference type="ARBA" id="ARBA00006612"/>
    </source>
</evidence>
<dbReference type="Gene3D" id="1.10.20.10">
    <property type="entry name" value="Histone, subunit A"/>
    <property type="match status" value="1"/>
</dbReference>
<sequence>MAALLLFHSLQRAVIELHSVLNTTEFEFLEDKRLKAAVHFTVGRLCQKVAEEHHRGFSRQVIAALTETTFRQCDIFAKDLEAFARHAKRSTVTAEDVKLVARRSTALFIYIQNKCDELNQEQNDSKKKSTGKRKSRDTEEESRE</sequence>
<dbReference type="GO" id="GO:0046982">
    <property type="term" value="F:protein heterodimerization activity"/>
    <property type="evidence" value="ECO:0007669"/>
    <property type="project" value="InterPro"/>
</dbReference>
<dbReference type="GO" id="GO:0003677">
    <property type="term" value="F:DNA binding"/>
    <property type="evidence" value="ECO:0007669"/>
    <property type="project" value="UniProtKB-KW"/>
</dbReference>
<dbReference type="PANTHER" id="PTHR22980:SF0">
    <property type="entry name" value="CENTROMERE PROTEIN S"/>
    <property type="match status" value="1"/>
</dbReference>
<keyword evidence="8" id="KW-1185">Reference proteome</keyword>
<keyword evidence="3" id="KW-0227">DNA damage</keyword>
<dbReference type="InterPro" id="IPR029003">
    <property type="entry name" value="CENP-S/Mhf1"/>
</dbReference>
<name>A0A665T557_ECHNA</name>
<dbReference type="OMA" id="MATELQF"/>